<dbReference type="Gramene" id="AET2Gv20508200.1">
    <property type="protein sequence ID" value="AET2Gv20508200.1"/>
    <property type="gene ID" value="AET2Gv20508200"/>
</dbReference>
<reference evidence="2" key="5">
    <citation type="journal article" date="2021" name="G3 (Bethesda)">
        <title>Aegilops tauschii genome assembly Aet v5.0 features greater sequence contiguity and improved annotation.</title>
        <authorList>
            <person name="Wang L."/>
            <person name="Zhu T."/>
            <person name="Rodriguez J.C."/>
            <person name="Deal K.R."/>
            <person name="Dubcovsky J."/>
            <person name="McGuire P.E."/>
            <person name="Lux T."/>
            <person name="Spannagl M."/>
            <person name="Mayer K.F.X."/>
            <person name="Baldrich P."/>
            <person name="Meyers B.C."/>
            <person name="Huo N."/>
            <person name="Gu Y.Q."/>
            <person name="Zhou H."/>
            <person name="Devos K.M."/>
            <person name="Bennetzen J.L."/>
            <person name="Unver T."/>
            <person name="Budak H."/>
            <person name="Gulick P.J."/>
            <person name="Galiba G."/>
            <person name="Kalapos B."/>
            <person name="Nelson D.R."/>
            <person name="Li P."/>
            <person name="You F.M."/>
            <person name="Luo M.C."/>
            <person name="Dvorak J."/>
        </authorList>
    </citation>
    <scope>NUCLEOTIDE SEQUENCE [LARGE SCALE GENOMIC DNA]</scope>
    <source>
        <strain evidence="2">cv. AL8/78</strain>
    </source>
</reference>
<evidence type="ECO:0000313" key="3">
    <source>
        <dbReference type="Proteomes" id="UP000015105"/>
    </source>
</evidence>
<reference evidence="3" key="2">
    <citation type="journal article" date="2017" name="Nat. Plants">
        <title>The Aegilops tauschii genome reveals multiple impacts of transposons.</title>
        <authorList>
            <person name="Zhao G."/>
            <person name="Zou C."/>
            <person name="Li K."/>
            <person name="Wang K."/>
            <person name="Li T."/>
            <person name="Gao L."/>
            <person name="Zhang X."/>
            <person name="Wang H."/>
            <person name="Yang Z."/>
            <person name="Liu X."/>
            <person name="Jiang W."/>
            <person name="Mao L."/>
            <person name="Kong X."/>
            <person name="Jiao Y."/>
            <person name="Jia J."/>
        </authorList>
    </citation>
    <scope>NUCLEOTIDE SEQUENCE [LARGE SCALE GENOMIC DNA]</scope>
    <source>
        <strain evidence="3">cv. AL8/78</strain>
    </source>
</reference>
<evidence type="ECO:0000259" key="1">
    <source>
        <dbReference type="Pfam" id="PF13966"/>
    </source>
</evidence>
<dbReference type="AlphaFoldDB" id="A0A453BHG4"/>
<dbReference type="PANTHER" id="PTHR33116">
    <property type="entry name" value="REVERSE TRANSCRIPTASE ZINC-BINDING DOMAIN-CONTAINING PROTEIN-RELATED-RELATED"/>
    <property type="match status" value="1"/>
</dbReference>
<dbReference type="PANTHER" id="PTHR33116:SF78">
    <property type="entry name" value="OS12G0587133 PROTEIN"/>
    <property type="match status" value="1"/>
</dbReference>
<reference evidence="2" key="3">
    <citation type="journal article" date="2017" name="Nature">
        <title>Genome sequence of the progenitor of the wheat D genome Aegilops tauschii.</title>
        <authorList>
            <person name="Luo M.C."/>
            <person name="Gu Y.Q."/>
            <person name="Puiu D."/>
            <person name="Wang H."/>
            <person name="Twardziok S.O."/>
            <person name="Deal K.R."/>
            <person name="Huo N."/>
            <person name="Zhu T."/>
            <person name="Wang L."/>
            <person name="Wang Y."/>
            <person name="McGuire P.E."/>
            <person name="Liu S."/>
            <person name="Long H."/>
            <person name="Ramasamy R.K."/>
            <person name="Rodriguez J.C."/>
            <person name="Van S.L."/>
            <person name="Yuan L."/>
            <person name="Wang Z."/>
            <person name="Xia Z."/>
            <person name="Xiao L."/>
            <person name="Anderson O.D."/>
            <person name="Ouyang S."/>
            <person name="Liang Y."/>
            <person name="Zimin A.V."/>
            <person name="Pertea G."/>
            <person name="Qi P."/>
            <person name="Bennetzen J.L."/>
            <person name="Dai X."/>
            <person name="Dawson M.W."/>
            <person name="Muller H.G."/>
            <person name="Kugler K."/>
            <person name="Rivarola-Duarte L."/>
            <person name="Spannagl M."/>
            <person name="Mayer K.F.X."/>
            <person name="Lu F.H."/>
            <person name="Bevan M.W."/>
            <person name="Leroy P."/>
            <person name="Li P."/>
            <person name="You F.M."/>
            <person name="Sun Q."/>
            <person name="Liu Z."/>
            <person name="Lyons E."/>
            <person name="Wicker T."/>
            <person name="Salzberg S.L."/>
            <person name="Devos K.M."/>
            <person name="Dvorak J."/>
        </authorList>
    </citation>
    <scope>NUCLEOTIDE SEQUENCE [LARGE SCALE GENOMIC DNA]</scope>
    <source>
        <strain evidence="2">cv. AL8/78</strain>
    </source>
</reference>
<sequence>RDIHGVLGIHEIGQYLQVWLAIGHITLSDAPDQLVWRWTASGTYTASSCYLATFPGSTTSFSWKLIWKNWAPPRVKFFHWLADQDRCWTADRLARRGLQHQPRCPLCDQAPQTTHHLLLECPFSRQTWHEILSWLRMTTTGPSHEDSLMDWWLHARQNTPTPMRKGLDSIALLTPWMIWKQRNECIFDGAQPMVHVLVSRIKDEAQQWA</sequence>
<name>A0A453BHG4_AEGTS</name>
<dbReference type="Pfam" id="PF13966">
    <property type="entry name" value="zf-RVT"/>
    <property type="match status" value="1"/>
</dbReference>
<keyword evidence="3" id="KW-1185">Reference proteome</keyword>
<evidence type="ECO:0000313" key="2">
    <source>
        <dbReference type="EnsemblPlants" id="AET2Gv20508200.1"/>
    </source>
</evidence>
<reference evidence="3" key="1">
    <citation type="journal article" date="2014" name="Science">
        <title>Ancient hybridizations among the ancestral genomes of bread wheat.</title>
        <authorList>
            <consortium name="International Wheat Genome Sequencing Consortium,"/>
            <person name="Marcussen T."/>
            <person name="Sandve S.R."/>
            <person name="Heier L."/>
            <person name="Spannagl M."/>
            <person name="Pfeifer M."/>
            <person name="Jakobsen K.S."/>
            <person name="Wulff B.B."/>
            <person name="Steuernagel B."/>
            <person name="Mayer K.F."/>
            <person name="Olsen O.A."/>
        </authorList>
    </citation>
    <scope>NUCLEOTIDE SEQUENCE [LARGE SCALE GENOMIC DNA]</scope>
    <source>
        <strain evidence="3">cv. AL8/78</strain>
    </source>
</reference>
<accession>A0A453BHG4</accession>
<dbReference type="Proteomes" id="UP000015105">
    <property type="component" value="Chromosome 2D"/>
</dbReference>
<dbReference type="InterPro" id="IPR026960">
    <property type="entry name" value="RVT-Znf"/>
</dbReference>
<proteinExistence type="predicted"/>
<organism evidence="2 3">
    <name type="scientific">Aegilops tauschii subsp. strangulata</name>
    <name type="common">Goatgrass</name>
    <dbReference type="NCBI Taxonomy" id="200361"/>
    <lineage>
        <taxon>Eukaryota</taxon>
        <taxon>Viridiplantae</taxon>
        <taxon>Streptophyta</taxon>
        <taxon>Embryophyta</taxon>
        <taxon>Tracheophyta</taxon>
        <taxon>Spermatophyta</taxon>
        <taxon>Magnoliopsida</taxon>
        <taxon>Liliopsida</taxon>
        <taxon>Poales</taxon>
        <taxon>Poaceae</taxon>
        <taxon>BOP clade</taxon>
        <taxon>Pooideae</taxon>
        <taxon>Triticodae</taxon>
        <taxon>Triticeae</taxon>
        <taxon>Triticinae</taxon>
        <taxon>Aegilops</taxon>
    </lineage>
</organism>
<dbReference type="EnsemblPlants" id="AET2Gv20508200.1">
    <property type="protein sequence ID" value="AET2Gv20508200.1"/>
    <property type="gene ID" value="AET2Gv20508200"/>
</dbReference>
<feature type="domain" description="Reverse transcriptase zinc-binding" evidence="1">
    <location>
        <begin position="44"/>
        <end position="128"/>
    </location>
</feature>
<reference evidence="2" key="4">
    <citation type="submission" date="2019-03" db="UniProtKB">
        <authorList>
            <consortium name="EnsemblPlants"/>
        </authorList>
    </citation>
    <scope>IDENTIFICATION</scope>
</reference>
<protein>
    <recommendedName>
        <fullName evidence="1">Reverse transcriptase zinc-binding domain-containing protein</fullName>
    </recommendedName>
</protein>